<keyword evidence="1" id="KW-1133">Transmembrane helix</keyword>
<sequence length="53" mass="5967">MSYCVRQIFLSPDDGDNVEILNMIIALYWVVNHMVFCSKVISAISCRCVIQAG</sequence>
<evidence type="ECO:0000313" key="2">
    <source>
        <dbReference type="EMBL" id="JAE20291.1"/>
    </source>
</evidence>
<reference evidence="2" key="2">
    <citation type="journal article" date="2015" name="Data Brief">
        <title>Shoot transcriptome of the giant reed, Arundo donax.</title>
        <authorList>
            <person name="Barrero R.A."/>
            <person name="Guerrero F.D."/>
            <person name="Moolhuijzen P."/>
            <person name="Goolsby J.A."/>
            <person name="Tidwell J."/>
            <person name="Bellgard S.E."/>
            <person name="Bellgard M.I."/>
        </authorList>
    </citation>
    <scope>NUCLEOTIDE SEQUENCE</scope>
    <source>
        <tissue evidence="2">Shoot tissue taken approximately 20 cm above the soil surface</tissue>
    </source>
</reference>
<protein>
    <submittedName>
        <fullName evidence="2">Uncharacterized protein</fullName>
    </submittedName>
</protein>
<name>A0A0A9GCL0_ARUDO</name>
<keyword evidence="1" id="KW-0472">Membrane</keyword>
<accession>A0A0A9GCL0</accession>
<feature type="transmembrane region" description="Helical" evidence="1">
    <location>
        <begin position="20"/>
        <end position="37"/>
    </location>
</feature>
<proteinExistence type="predicted"/>
<dbReference type="AlphaFoldDB" id="A0A0A9GCL0"/>
<evidence type="ECO:0000256" key="1">
    <source>
        <dbReference type="SAM" id="Phobius"/>
    </source>
</evidence>
<keyword evidence="1" id="KW-0812">Transmembrane</keyword>
<dbReference type="EMBL" id="GBRH01177605">
    <property type="protein sequence ID" value="JAE20291.1"/>
    <property type="molecule type" value="Transcribed_RNA"/>
</dbReference>
<reference evidence="2" key="1">
    <citation type="submission" date="2014-09" db="EMBL/GenBank/DDBJ databases">
        <authorList>
            <person name="Magalhaes I.L.F."/>
            <person name="Oliveira U."/>
            <person name="Santos F.R."/>
            <person name="Vidigal T.H.D.A."/>
            <person name="Brescovit A.D."/>
            <person name="Santos A.J."/>
        </authorList>
    </citation>
    <scope>NUCLEOTIDE SEQUENCE</scope>
    <source>
        <tissue evidence="2">Shoot tissue taken approximately 20 cm above the soil surface</tissue>
    </source>
</reference>
<organism evidence="2">
    <name type="scientific">Arundo donax</name>
    <name type="common">Giant reed</name>
    <name type="synonym">Donax arundinaceus</name>
    <dbReference type="NCBI Taxonomy" id="35708"/>
    <lineage>
        <taxon>Eukaryota</taxon>
        <taxon>Viridiplantae</taxon>
        <taxon>Streptophyta</taxon>
        <taxon>Embryophyta</taxon>
        <taxon>Tracheophyta</taxon>
        <taxon>Spermatophyta</taxon>
        <taxon>Magnoliopsida</taxon>
        <taxon>Liliopsida</taxon>
        <taxon>Poales</taxon>
        <taxon>Poaceae</taxon>
        <taxon>PACMAD clade</taxon>
        <taxon>Arundinoideae</taxon>
        <taxon>Arundineae</taxon>
        <taxon>Arundo</taxon>
    </lineage>
</organism>